<evidence type="ECO:0000256" key="4">
    <source>
        <dbReference type="ARBA" id="ARBA00022989"/>
    </source>
</evidence>
<dbReference type="InterPro" id="IPR001807">
    <property type="entry name" value="ClC"/>
</dbReference>
<gene>
    <name evidence="9" type="primary">CLC-B</name>
    <name evidence="9" type="ORF">AK812_SmicGene21990</name>
</gene>
<feature type="compositionally biased region" description="Acidic residues" evidence="7">
    <location>
        <begin position="1449"/>
        <end position="1462"/>
    </location>
</feature>
<dbReference type="SUPFAM" id="SSF81340">
    <property type="entry name" value="Clc chloride channel"/>
    <property type="match status" value="1"/>
</dbReference>
<dbReference type="CDD" id="cd00400">
    <property type="entry name" value="Voltage_gated_ClC"/>
    <property type="match status" value="1"/>
</dbReference>
<feature type="region of interest" description="Disordered" evidence="7">
    <location>
        <begin position="1438"/>
        <end position="1483"/>
    </location>
</feature>
<dbReference type="Gene3D" id="1.10.3080.10">
    <property type="entry name" value="Clc chloride channel"/>
    <property type="match status" value="1"/>
</dbReference>
<organism evidence="9 10">
    <name type="scientific">Symbiodinium microadriaticum</name>
    <name type="common">Dinoflagellate</name>
    <name type="synonym">Zooxanthella microadriatica</name>
    <dbReference type="NCBI Taxonomy" id="2951"/>
    <lineage>
        <taxon>Eukaryota</taxon>
        <taxon>Sar</taxon>
        <taxon>Alveolata</taxon>
        <taxon>Dinophyceae</taxon>
        <taxon>Suessiales</taxon>
        <taxon>Symbiodiniaceae</taxon>
        <taxon>Symbiodinium</taxon>
    </lineage>
</organism>
<keyword evidence="3" id="KW-0677">Repeat</keyword>
<name>A0A1Q9DL00_SYMMI</name>
<keyword evidence="2 8" id="KW-0812">Transmembrane</keyword>
<evidence type="ECO:0000256" key="5">
    <source>
        <dbReference type="ARBA" id="ARBA00023122"/>
    </source>
</evidence>
<evidence type="ECO:0000256" key="6">
    <source>
        <dbReference type="ARBA" id="ARBA00023136"/>
    </source>
</evidence>
<dbReference type="InterPro" id="IPR014743">
    <property type="entry name" value="Cl-channel_core"/>
</dbReference>
<evidence type="ECO:0000256" key="7">
    <source>
        <dbReference type="SAM" id="MobiDB-lite"/>
    </source>
</evidence>
<evidence type="ECO:0000256" key="2">
    <source>
        <dbReference type="ARBA" id="ARBA00022692"/>
    </source>
</evidence>
<feature type="region of interest" description="Disordered" evidence="7">
    <location>
        <begin position="1"/>
        <end position="35"/>
    </location>
</feature>
<comment type="subcellular location">
    <subcellularLocation>
        <location evidence="1">Membrane</location>
        <topology evidence="1">Multi-pass membrane protein</topology>
    </subcellularLocation>
</comment>
<evidence type="ECO:0000313" key="10">
    <source>
        <dbReference type="Proteomes" id="UP000186817"/>
    </source>
</evidence>
<dbReference type="InterPro" id="IPR051280">
    <property type="entry name" value="Cl-channel/antiporter"/>
</dbReference>
<keyword evidence="5" id="KW-0129">CBS domain</keyword>
<protein>
    <submittedName>
        <fullName evidence="9">Chloride channel protein CLC-b</fullName>
    </submittedName>
</protein>
<feature type="region of interest" description="Disordered" evidence="7">
    <location>
        <begin position="437"/>
        <end position="557"/>
    </location>
</feature>
<accession>A0A1Q9DL00</accession>
<evidence type="ECO:0000256" key="1">
    <source>
        <dbReference type="ARBA" id="ARBA00004141"/>
    </source>
</evidence>
<feature type="compositionally biased region" description="Low complexity" evidence="7">
    <location>
        <begin position="500"/>
        <end position="522"/>
    </location>
</feature>
<keyword evidence="6 8" id="KW-0472">Membrane</keyword>
<dbReference type="SUPFAM" id="SSF54631">
    <property type="entry name" value="CBS-domain pair"/>
    <property type="match status" value="1"/>
</dbReference>
<dbReference type="GO" id="GO:0016020">
    <property type="term" value="C:membrane"/>
    <property type="evidence" value="ECO:0007669"/>
    <property type="project" value="UniProtKB-SubCell"/>
</dbReference>
<dbReference type="EMBL" id="LSRX01000488">
    <property type="protein sequence ID" value="OLP95857.1"/>
    <property type="molecule type" value="Genomic_DNA"/>
</dbReference>
<proteinExistence type="predicted"/>
<dbReference type="InterPro" id="IPR046342">
    <property type="entry name" value="CBS_dom_sf"/>
</dbReference>
<feature type="compositionally biased region" description="Basic and acidic residues" evidence="7">
    <location>
        <begin position="483"/>
        <end position="492"/>
    </location>
</feature>
<dbReference type="GO" id="GO:0015108">
    <property type="term" value="F:chloride transmembrane transporter activity"/>
    <property type="evidence" value="ECO:0007669"/>
    <property type="project" value="InterPro"/>
</dbReference>
<evidence type="ECO:0000313" key="9">
    <source>
        <dbReference type="EMBL" id="OLP95857.1"/>
    </source>
</evidence>
<sequence>MAVDAAGDSLMDAATQPIADDDGEGDDEESPLTHASRAVHAAEGVDGVHVVLQREDLHARSEALRDAAIAAEAPKAATTSTEVLPLSGPNPYAIAAAASASNPVSASGPLSLPVNARKQRERLESPEKKHRTDKKKIETGTKFPGGDLKPHLSLEGEDQGGLMLRPRQLPMTPSLSDIPKFSTLTLLLPRLFRVGLEIFGTCLLEVQNLDKKQEDLSKAQGDMVARSKFARVELLYTGGENLKGAPFGLDVGTFHTSKDLMLKRYKDPPHVLDLIRQRKIASDAETRLRLASEVAVARTGAADLLYFMPRIEMLGCKSCLRGSVSGGTEDLTARRLIFWEALHAFWKWFLIRKADFSEAKYFEHLPVQVEHLAGQTRSRAPGPLPPPSPPQIPGAVSQYTYVWGLVDQQILMQVCTVLFTLLVVALVKQVTAWWQGNSTPKVSGRKHSHGSSPMPATAADPDAEGGQASTAPKKDPDDAGQQKTKEDTRVPDKTTVTADGSSPKTSASPSSGTTVPSGPQTTATSDDKKAGNAPAATTSDPKTKSGVDGPTGGTTVTPHSMLQEIQAVHKLVKTLIDGGAPPDMKKVNGEMENLRKDVTTIMKFLSSSEKDLKDVTGRLAALETVLGSVNSRVCTLSTNLDIHAKSTESYLKEALKSISVVGGAAKTFHADTQVLIGAKHDNLEQGIKSCINKVTNCDYETHTALSKTLSDLSKQTYDMGQELLAALHFVQSEQGTTKDNLWQIANVLADTVEQVKIIRDYCERPVPVNVQNAGGSSAMPPPPTSIHGPRQQLHLQTAIPAARGCPVKETGSRDFCERHMYSLHTQDAAERRAVEALHQKSGPTKVGDGLWVHDRAMDLAQEVEMVHEVIEIVEQKIRHQDRTPKGNLLVRAVAVILSNATGFPVGREGPTVTMGSNMAFLLCRAVAETRSYAKEWVDLQGGSPGALADERFFARAARVACVVGGACGMAMIFDSPLGGILYMFEEVTSVSWPVELTFKAVVGCTICSSVSYALLRVCQSSIREFVIFEMWYGTDHPDFSLVDLPGFIILSAMLGFFAPLHTKLCLKVMDWRKRLHAGPVLRKCQPWAKMAETVAYAALCAAVVALTSILGSCQALPTLTSELSYVQYQCPEGEYNPTASLLLTTAEGAVKRLFNRRNHGAFGMVGGVVALLAYTTLNIGFAGLPVPSGNFTGTMLIGGLTGRLFGHCQAMLLPYAAFTSAGIYAMVGAAAMLCSFKHMTLAVVVFICQASNNIELVPVLMMAVTVSLFVHKIIGSPIAFDEAQILRKKVNYLSAEPCKPVRRLAARQLVDDLPVQSQLPARPTSAQVVEALRETQAPFLPIFSAPGDGPRRCLGLAPRTRLDAAVRAAEGGVVPADSLADPPNITIQADAPADSFYVLFAKAQLRAACVLTASGEYYGVISRAGLAKTAMALEEGLELEPLQEVTTETGDDFSDSETDSESDGEKEALGAKSCRKGSPFLHI</sequence>
<dbReference type="OrthoDB" id="425600at2759"/>
<dbReference type="Pfam" id="PF00654">
    <property type="entry name" value="Voltage_CLC"/>
    <property type="match status" value="1"/>
</dbReference>
<dbReference type="PANTHER" id="PTHR11689:SF136">
    <property type="entry name" value="H(+)_CL(-) EXCHANGE TRANSPORTER 7"/>
    <property type="match status" value="1"/>
</dbReference>
<keyword evidence="10" id="KW-1185">Reference proteome</keyword>
<comment type="caution">
    <text evidence="9">The sequence shown here is derived from an EMBL/GenBank/DDBJ whole genome shotgun (WGS) entry which is preliminary data.</text>
</comment>
<evidence type="ECO:0000256" key="8">
    <source>
        <dbReference type="SAM" id="Phobius"/>
    </source>
</evidence>
<feature type="compositionally biased region" description="Acidic residues" evidence="7">
    <location>
        <begin position="19"/>
        <end position="30"/>
    </location>
</feature>
<dbReference type="PANTHER" id="PTHR11689">
    <property type="entry name" value="CHLORIDE CHANNEL PROTEIN CLC FAMILY MEMBER"/>
    <property type="match status" value="1"/>
</dbReference>
<reference evidence="9 10" key="1">
    <citation type="submission" date="2016-02" db="EMBL/GenBank/DDBJ databases">
        <title>Genome analysis of coral dinoflagellate symbionts highlights evolutionary adaptations to a symbiotic lifestyle.</title>
        <authorList>
            <person name="Aranda M."/>
            <person name="Li Y."/>
            <person name="Liew Y.J."/>
            <person name="Baumgarten S."/>
            <person name="Simakov O."/>
            <person name="Wilson M."/>
            <person name="Piel J."/>
            <person name="Ashoor H."/>
            <person name="Bougouffa S."/>
            <person name="Bajic V.B."/>
            <person name="Ryu T."/>
            <person name="Ravasi T."/>
            <person name="Bayer T."/>
            <person name="Micklem G."/>
            <person name="Kim H."/>
            <person name="Bhak J."/>
            <person name="Lajeunesse T.C."/>
            <person name="Voolstra C.R."/>
        </authorList>
    </citation>
    <scope>NUCLEOTIDE SEQUENCE [LARGE SCALE GENOMIC DNA]</scope>
    <source>
        <strain evidence="9 10">CCMP2467</strain>
    </source>
</reference>
<feature type="transmembrane region" description="Helical" evidence="8">
    <location>
        <begin position="1223"/>
        <end position="1247"/>
    </location>
</feature>
<keyword evidence="4 8" id="KW-1133">Transmembrane helix</keyword>
<feature type="region of interest" description="Disordered" evidence="7">
    <location>
        <begin position="102"/>
        <end position="152"/>
    </location>
</feature>
<feature type="transmembrane region" description="Helical" evidence="8">
    <location>
        <begin position="1259"/>
        <end position="1280"/>
    </location>
</feature>
<evidence type="ECO:0000256" key="3">
    <source>
        <dbReference type="ARBA" id="ARBA00022737"/>
    </source>
</evidence>
<dbReference type="PRINTS" id="PR00762">
    <property type="entry name" value="CLCHANNEL"/>
</dbReference>
<dbReference type="Proteomes" id="UP000186817">
    <property type="component" value="Unassembled WGS sequence"/>
</dbReference>
<feature type="transmembrane region" description="Helical" evidence="8">
    <location>
        <begin position="1161"/>
        <end position="1184"/>
    </location>
</feature>
<feature type="transmembrane region" description="Helical" evidence="8">
    <location>
        <begin position="1039"/>
        <end position="1060"/>
    </location>
</feature>
<feature type="compositionally biased region" description="Low complexity" evidence="7">
    <location>
        <begin position="1439"/>
        <end position="1448"/>
    </location>
</feature>